<accession>A0ABN7XG96</accession>
<comment type="caution">
    <text evidence="1">The sequence shown here is derived from an EMBL/GenBank/DDBJ whole genome shotgun (WGS) entry which is preliminary data.</text>
</comment>
<organism evidence="1 2">
    <name type="scientific">Gigaspora margarita</name>
    <dbReference type="NCBI Taxonomy" id="4874"/>
    <lineage>
        <taxon>Eukaryota</taxon>
        <taxon>Fungi</taxon>
        <taxon>Fungi incertae sedis</taxon>
        <taxon>Mucoromycota</taxon>
        <taxon>Glomeromycotina</taxon>
        <taxon>Glomeromycetes</taxon>
        <taxon>Diversisporales</taxon>
        <taxon>Gigasporaceae</taxon>
        <taxon>Gigaspora</taxon>
    </lineage>
</organism>
<feature type="non-terminal residue" evidence="1">
    <location>
        <position position="1"/>
    </location>
</feature>
<reference evidence="1 2" key="1">
    <citation type="submission" date="2021-06" db="EMBL/GenBank/DDBJ databases">
        <authorList>
            <person name="Kallberg Y."/>
            <person name="Tangrot J."/>
            <person name="Rosling A."/>
        </authorList>
    </citation>
    <scope>NUCLEOTIDE SEQUENCE [LARGE SCALE GENOMIC DNA]</scope>
    <source>
        <strain evidence="1 2">120-4 pot B 10/14</strain>
    </source>
</reference>
<sequence>LNILHRMSDAYPEYIEEFSIEIADYNPIGPTAYIPLPETLPKRNNGIINIQNDDDWCFGWCVLGSLYPVKVHPERNPHRLYGKYIEELNMDDIPIPVPVSTPVYQKFEENNPDISLCIYEWHNQNKCLEFRYLSERRGTEFKEVNLLIISETEDIENSRSHYCIIKDLHRLVYNHSKHKERKYLCRFCLKVISTEKGFNEHRTNPRKCLGVNKAPQVPKVPTMKKSIKEF</sequence>
<keyword evidence="2" id="KW-1185">Reference proteome</keyword>
<name>A0ABN7XG96_GIGMA</name>
<dbReference type="PANTHER" id="PTHR31511:SF12">
    <property type="entry name" value="RHO TERMINATION FACTOR N-TERMINAL DOMAIN-CONTAINING PROTEIN"/>
    <property type="match status" value="1"/>
</dbReference>
<evidence type="ECO:0000313" key="1">
    <source>
        <dbReference type="EMBL" id="CAG8854282.1"/>
    </source>
</evidence>
<proteinExistence type="predicted"/>
<dbReference type="EMBL" id="CAJVQB010135675">
    <property type="protein sequence ID" value="CAG8854282.1"/>
    <property type="molecule type" value="Genomic_DNA"/>
</dbReference>
<feature type="non-terminal residue" evidence="1">
    <location>
        <position position="230"/>
    </location>
</feature>
<evidence type="ECO:0000313" key="2">
    <source>
        <dbReference type="Proteomes" id="UP000789901"/>
    </source>
</evidence>
<protein>
    <submittedName>
        <fullName evidence="1">14418_t:CDS:1</fullName>
    </submittedName>
</protein>
<dbReference type="Proteomes" id="UP000789901">
    <property type="component" value="Unassembled WGS sequence"/>
</dbReference>
<gene>
    <name evidence="1" type="ORF">GMARGA_LOCUS43103</name>
</gene>
<dbReference type="PANTHER" id="PTHR31511">
    <property type="entry name" value="PROTEIN CBG23764"/>
    <property type="match status" value="1"/>
</dbReference>